<feature type="domain" description="VWFD" evidence="10">
    <location>
        <begin position="157"/>
        <end position="343"/>
    </location>
</feature>
<accession>A0A4U5NC31</accession>
<dbReference type="InterPro" id="IPR002919">
    <property type="entry name" value="TIL_dom"/>
</dbReference>
<feature type="domain" description="EGF-like" evidence="9">
    <location>
        <begin position="591"/>
        <end position="627"/>
    </location>
</feature>
<dbReference type="Gene3D" id="2.10.25.10">
    <property type="entry name" value="Laminin"/>
    <property type="match status" value="4"/>
</dbReference>
<dbReference type="InterPro" id="IPR000742">
    <property type="entry name" value="EGF"/>
</dbReference>
<feature type="disulfide bond" evidence="6">
    <location>
        <begin position="103"/>
        <end position="112"/>
    </location>
</feature>
<dbReference type="InterPro" id="IPR002181">
    <property type="entry name" value="Fibrinogen_a/b/g_C_dom"/>
</dbReference>
<evidence type="ECO:0000256" key="3">
    <source>
        <dbReference type="ARBA" id="ARBA00022900"/>
    </source>
</evidence>
<keyword evidence="4 6" id="KW-1015">Disulfide bond</keyword>
<comment type="caution">
    <text evidence="12">The sequence shown here is derived from an EMBL/GenBank/DDBJ whole genome shotgun (WGS) entry which is preliminary data.</text>
</comment>
<keyword evidence="7" id="KW-0175">Coiled coil</keyword>
<dbReference type="PROSITE" id="PS51406">
    <property type="entry name" value="FIBRINOGEN_C_2"/>
    <property type="match status" value="1"/>
</dbReference>
<dbReference type="Gene3D" id="3.90.215.10">
    <property type="entry name" value="Gamma Fibrinogen, chain A, domain 1"/>
    <property type="match status" value="1"/>
</dbReference>
<dbReference type="EMBL" id="AZBU02000004">
    <property type="protein sequence ID" value="TKR80033.1"/>
    <property type="molecule type" value="Genomic_DNA"/>
</dbReference>
<comment type="similarity">
    <text evidence="1">Belongs to the serine protease inhibitor-like (TIL domain-containing) family.</text>
</comment>
<keyword evidence="5" id="KW-0325">Glycoprotein</keyword>
<keyword evidence="3" id="KW-0646">Protease inhibitor</keyword>
<sequence>MASPESCRTTRRSYERKTRAAVFAFLLLCGFCDATEDEVCDARTGECLHKDQMFAMMKVMREQLAQHERELANASCTICNIKLPCLNGGTCIPLSVNNYGCKCPEDTSGFNCEKKIKCSAYSCGANAKCYVRDHKVNCVCDKGFSGNPFWGCKQHYKQSCASGDPHFNTFDGSYYDYQGTCPYVFSEPCTSLKGYSFYSVKARNRAYSDASHVSYISEVEVMMHNMTIHIDEKMNLFVDGISTFYPFYYPSRDNAMVTVKRVFDQANIKNDDGVQVTFYVGYLCVRVPDVSEFRGKRTLCGLAGNMDGICRDDFIDRKGNEVDPGEGGFFDSCRFNGNRDASLNIAKAEDTWRTEEFLNYATTDACVDGWTMANITKHCNIATMSEKCQPIKEALAGKGPFGACQDLGKDLIDAAYENCQYDLCYGAEDKCGEFKKFVILCQSTLGEVALSDWRNEVGCQMKCGLHSSYAPCMSACQDTCAQPDSSSQCDQPCLEGCICDPGYVVDTTNPDQMCLPIGSCGCVDLNGNPHPANDRWLTNKCSMTNQCVNGTYVHGAYRCTDHAHCGIVERKEACECDHGWKWNADKSQCVDIDECKIPGSCIHGICHNLQGTYNCTCDEFYVGETCHDYRPRRHCADLKKYYGFDEDKMYQIAPPYSVNGNPPNSNISVFCEMNSNGGGWTLMSNALSNLMSNKTYAEYVSGFGQPAIKDAWLGLDLINQMTNEMDTSLKLDLHRCGHNGKPQMNTDCTYESFQVLNESSKYAVVIRQACTGSEAQLDYYDGWVRWDMSQDGPGFAAMENDAIHGNFSCSKFYQNTGWWFDTTEVVCGKANLNGVRYECSNAPPVPEINTYLEWYGNPLHAVQMWLRPKNFPFYDNTPPAEN</sequence>
<dbReference type="InterPro" id="IPR001846">
    <property type="entry name" value="VWF_type-D"/>
</dbReference>
<dbReference type="InterPro" id="IPR014716">
    <property type="entry name" value="Fibrinogen_a/b/g_C_1"/>
</dbReference>
<dbReference type="SMART" id="SM00186">
    <property type="entry name" value="FBG"/>
    <property type="match status" value="1"/>
</dbReference>
<dbReference type="PROSITE" id="PS51233">
    <property type="entry name" value="VWFD"/>
    <property type="match status" value="1"/>
</dbReference>
<proteinExistence type="inferred from homology"/>
<dbReference type="PROSITE" id="PS00022">
    <property type="entry name" value="EGF_1"/>
    <property type="match status" value="2"/>
</dbReference>
<keyword evidence="3" id="KW-0722">Serine protease inhibitor</keyword>
<evidence type="ECO:0000259" key="11">
    <source>
        <dbReference type="PROSITE" id="PS51406"/>
    </source>
</evidence>
<evidence type="ECO:0000313" key="13">
    <source>
        <dbReference type="Proteomes" id="UP000298663"/>
    </source>
</evidence>
<evidence type="ECO:0000256" key="1">
    <source>
        <dbReference type="ARBA" id="ARBA00007611"/>
    </source>
</evidence>
<evidence type="ECO:0000256" key="5">
    <source>
        <dbReference type="ARBA" id="ARBA00023180"/>
    </source>
</evidence>
<dbReference type="AlphaFoldDB" id="A0A4U5NC31"/>
<dbReference type="InterPro" id="IPR000152">
    <property type="entry name" value="EGF-type_Asp/Asn_hydroxyl_site"/>
</dbReference>
<keyword evidence="13" id="KW-1185">Reference proteome</keyword>
<dbReference type="SMART" id="SM00181">
    <property type="entry name" value="EGF"/>
    <property type="match status" value="4"/>
</dbReference>
<dbReference type="SMART" id="SM00216">
    <property type="entry name" value="VWD"/>
    <property type="match status" value="1"/>
</dbReference>
<feature type="coiled-coil region" evidence="7">
    <location>
        <begin position="50"/>
        <end position="77"/>
    </location>
</feature>
<keyword evidence="8" id="KW-0732">Signal</keyword>
<dbReference type="SUPFAM" id="SSF57567">
    <property type="entry name" value="Serine protease inhibitors"/>
    <property type="match status" value="1"/>
</dbReference>
<evidence type="ECO:0000259" key="10">
    <source>
        <dbReference type="PROSITE" id="PS51233"/>
    </source>
</evidence>
<keyword evidence="2 6" id="KW-0245">EGF-like domain</keyword>
<evidence type="ECO:0000313" key="12">
    <source>
        <dbReference type="EMBL" id="TKR80033.1"/>
    </source>
</evidence>
<dbReference type="SUPFAM" id="SSF56496">
    <property type="entry name" value="Fibrinogen C-terminal domain-like"/>
    <property type="match status" value="1"/>
</dbReference>
<dbReference type="InterPro" id="IPR018097">
    <property type="entry name" value="EGF_Ca-bd_CS"/>
</dbReference>
<dbReference type="CDD" id="cd00054">
    <property type="entry name" value="EGF_CA"/>
    <property type="match status" value="2"/>
</dbReference>
<dbReference type="SMART" id="SM00179">
    <property type="entry name" value="EGF_CA"/>
    <property type="match status" value="2"/>
</dbReference>
<dbReference type="InterPro" id="IPR036056">
    <property type="entry name" value="Fibrinogen-like_C"/>
</dbReference>
<evidence type="ECO:0000259" key="9">
    <source>
        <dbReference type="PROSITE" id="PS50026"/>
    </source>
</evidence>
<dbReference type="InterPro" id="IPR050780">
    <property type="entry name" value="Mucin_vWF_Thrombospondin_sf"/>
</dbReference>
<dbReference type="PANTHER" id="PTHR11339">
    <property type="entry name" value="EXTRACELLULAR MATRIX GLYCOPROTEIN RELATED"/>
    <property type="match status" value="1"/>
</dbReference>
<dbReference type="FunFam" id="2.10.25.10:FF:000055">
    <property type="entry name" value="alpha-tectorin isoform X1"/>
    <property type="match status" value="1"/>
</dbReference>
<dbReference type="InterPro" id="IPR049883">
    <property type="entry name" value="NOTCH1_EGF-like"/>
</dbReference>
<evidence type="ECO:0000256" key="8">
    <source>
        <dbReference type="SAM" id="SignalP"/>
    </source>
</evidence>
<feature type="domain" description="Fibrinogen C-terminal" evidence="11">
    <location>
        <begin position="626"/>
        <end position="870"/>
    </location>
</feature>
<dbReference type="PROSITE" id="PS00010">
    <property type="entry name" value="ASX_HYDROXYL"/>
    <property type="match status" value="1"/>
</dbReference>
<feature type="domain" description="EGF-like" evidence="9">
    <location>
        <begin position="77"/>
        <end position="113"/>
    </location>
</feature>
<dbReference type="STRING" id="34508.A0A4U5NC31"/>
<dbReference type="PROSITE" id="PS01186">
    <property type="entry name" value="EGF_2"/>
    <property type="match status" value="1"/>
</dbReference>
<evidence type="ECO:0000256" key="2">
    <source>
        <dbReference type="ARBA" id="ARBA00022536"/>
    </source>
</evidence>
<dbReference type="OrthoDB" id="5874307at2759"/>
<organism evidence="12 13">
    <name type="scientific">Steinernema carpocapsae</name>
    <name type="common">Entomopathogenic nematode</name>
    <dbReference type="NCBI Taxonomy" id="34508"/>
    <lineage>
        <taxon>Eukaryota</taxon>
        <taxon>Metazoa</taxon>
        <taxon>Ecdysozoa</taxon>
        <taxon>Nematoda</taxon>
        <taxon>Chromadorea</taxon>
        <taxon>Rhabditida</taxon>
        <taxon>Tylenchina</taxon>
        <taxon>Panagrolaimomorpha</taxon>
        <taxon>Strongyloidoidea</taxon>
        <taxon>Steinernematidae</taxon>
        <taxon>Steinernema</taxon>
    </lineage>
</organism>
<evidence type="ECO:0000256" key="7">
    <source>
        <dbReference type="SAM" id="Coils"/>
    </source>
</evidence>
<gene>
    <name evidence="12" type="ORF">L596_014169</name>
</gene>
<dbReference type="Pfam" id="PF00094">
    <property type="entry name" value="VWD"/>
    <property type="match status" value="1"/>
</dbReference>
<evidence type="ECO:0000256" key="6">
    <source>
        <dbReference type="PROSITE-ProRule" id="PRU00076"/>
    </source>
</evidence>
<feature type="chain" id="PRO_5020779364" description="EGF-like domain-containing protein" evidence="8">
    <location>
        <begin position="35"/>
        <end position="882"/>
    </location>
</feature>
<dbReference type="InterPro" id="IPR036084">
    <property type="entry name" value="Ser_inhib-like_sf"/>
</dbReference>
<dbReference type="CDD" id="cd19941">
    <property type="entry name" value="TIL"/>
    <property type="match status" value="1"/>
</dbReference>
<dbReference type="Pfam" id="PF01826">
    <property type="entry name" value="TIL"/>
    <property type="match status" value="1"/>
</dbReference>
<dbReference type="InterPro" id="IPR001881">
    <property type="entry name" value="EGF-like_Ca-bd_dom"/>
</dbReference>
<dbReference type="Proteomes" id="UP000298663">
    <property type="component" value="Unassembled WGS sequence"/>
</dbReference>
<dbReference type="Pfam" id="PF00147">
    <property type="entry name" value="Fibrinogen_C"/>
    <property type="match status" value="1"/>
</dbReference>
<feature type="disulfide bond" evidence="6">
    <location>
        <begin position="617"/>
        <end position="626"/>
    </location>
</feature>
<dbReference type="Pfam" id="PF07645">
    <property type="entry name" value="EGF_CA"/>
    <property type="match status" value="1"/>
</dbReference>
<name>A0A4U5NC31_STECR</name>
<reference evidence="12 13" key="1">
    <citation type="journal article" date="2015" name="Genome Biol.">
        <title>Comparative genomics of Steinernema reveals deeply conserved gene regulatory networks.</title>
        <authorList>
            <person name="Dillman A.R."/>
            <person name="Macchietto M."/>
            <person name="Porter C.F."/>
            <person name="Rogers A."/>
            <person name="Williams B."/>
            <person name="Antoshechkin I."/>
            <person name="Lee M.M."/>
            <person name="Goodwin Z."/>
            <person name="Lu X."/>
            <person name="Lewis E.E."/>
            <person name="Goodrich-Blair H."/>
            <person name="Stock S.P."/>
            <person name="Adams B.J."/>
            <person name="Sternberg P.W."/>
            <person name="Mortazavi A."/>
        </authorList>
    </citation>
    <scope>NUCLEOTIDE SEQUENCE [LARGE SCALE GENOMIC DNA]</scope>
    <source>
        <strain evidence="12 13">ALL</strain>
    </source>
</reference>
<dbReference type="SUPFAM" id="SSF57196">
    <property type="entry name" value="EGF/Laminin"/>
    <property type="match status" value="2"/>
</dbReference>
<dbReference type="GO" id="GO:0005509">
    <property type="term" value="F:calcium ion binding"/>
    <property type="evidence" value="ECO:0007669"/>
    <property type="project" value="InterPro"/>
</dbReference>
<dbReference type="PROSITE" id="PS50026">
    <property type="entry name" value="EGF_3"/>
    <property type="match status" value="2"/>
</dbReference>
<dbReference type="PROSITE" id="PS01187">
    <property type="entry name" value="EGF_CA"/>
    <property type="match status" value="1"/>
</dbReference>
<feature type="signal peptide" evidence="8">
    <location>
        <begin position="1"/>
        <end position="34"/>
    </location>
</feature>
<reference evidence="12 13" key="2">
    <citation type="journal article" date="2019" name="G3 (Bethesda)">
        <title>Hybrid Assembly of the Genome of the Entomopathogenic Nematode Steinernema carpocapsae Identifies the X-Chromosome.</title>
        <authorList>
            <person name="Serra L."/>
            <person name="Macchietto M."/>
            <person name="Macias-Munoz A."/>
            <person name="McGill C.J."/>
            <person name="Rodriguez I.M."/>
            <person name="Rodriguez B."/>
            <person name="Murad R."/>
            <person name="Mortazavi A."/>
        </authorList>
    </citation>
    <scope>NUCLEOTIDE SEQUENCE [LARGE SCALE GENOMIC DNA]</scope>
    <source>
        <strain evidence="12 13">ALL</strain>
    </source>
</reference>
<comment type="caution">
    <text evidence="6">Lacks conserved residue(s) required for the propagation of feature annotation.</text>
</comment>
<evidence type="ECO:0000256" key="4">
    <source>
        <dbReference type="ARBA" id="ARBA00023157"/>
    </source>
</evidence>
<dbReference type="GO" id="GO:0004867">
    <property type="term" value="F:serine-type endopeptidase inhibitor activity"/>
    <property type="evidence" value="ECO:0007669"/>
    <property type="project" value="UniProtKB-KW"/>
</dbReference>
<protein>
    <recommendedName>
        <fullName evidence="14">EGF-like domain-containing protein</fullName>
    </recommendedName>
</protein>
<evidence type="ECO:0008006" key="14">
    <source>
        <dbReference type="Google" id="ProtNLM"/>
    </source>
</evidence>